<evidence type="ECO:0000259" key="7">
    <source>
        <dbReference type="Pfam" id="PF00924"/>
    </source>
</evidence>
<dbReference type="Gene3D" id="1.10.287.1260">
    <property type="match status" value="1"/>
</dbReference>
<feature type="transmembrane region" description="Helical" evidence="6">
    <location>
        <begin position="303"/>
        <end position="322"/>
    </location>
</feature>
<keyword evidence="9" id="KW-1185">Reference proteome</keyword>
<name>A0ABP0TFN7_9BRYO</name>
<accession>A0ABP0TFN7</accession>
<dbReference type="Proteomes" id="UP001497512">
    <property type="component" value="Chromosome 10"/>
</dbReference>
<dbReference type="InterPro" id="IPR023408">
    <property type="entry name" value="MscS_beta-dom_sf"/>
</dbReference>
<evidence type="ECO:0000313" key="9">
    <source>
        <dbReference type="Proteomes" id="UP001497512"/>
    </source>
</evidence>
<evidence type="ECO:0000256" key="1">
    <source>
        <dbReference type="ARBA" id="ARBA00004141"/>
    </source>
</evidence>
<feature type="domain" description="Mechanosensitive ion channel MscS" evidence="7">
    <location>
        <begin position="351"/>
        <end position="417"/>
    </location>
</feature>
<dbReference type="Pfam" id="PF00924">
    <property type="entry name" value="MS_channel_2nd"/>
    <property type="match status" value="1"/>
</dbReference>
<dbReference type="SUPFAM" id="SSF50182">
    <property type="entry name" value="Sm-like ribonucleoproteins"/>
    <property type="match status" value="1"/>
</dbReference>
<dbReference type="EMBL" id="OZ019902">
    <property type="protein sequence ID" value="CAK9195375.1"/>
    <property type="molecule type" value="Genomic_DNA"/>
</dbReference>
<dbReference type="InterPro" id="IPR011014">
    <property type="entry name" value="MscS_channel_TM-2"/>
</dbReference>
<dbReference type="Gene3D" id="2.30.30.60">
    <property type="match status" value="1"/>
</dbReference>
<evidence type="ECO:0000256" key="3">
    <source>
        <dbReference type="ARBA" id="ARBA00022692"/>
    </source>
</evidence>
<protein>
    <recommendedName>
        <fullName evidence="7">Mechanosensitive ion channel MscS domain-containing protein</fullName>
    </recommendedName>
</protein>
<evidence type="ECO:0000256" key="6">
    <source>
        <dbReference type="SAM" id="Phobius"/>
    </source>
</evidence>
<gene>
    <name evidence="8" type="ORF">CSSPTR1EN2_LOCUS2993</name>
</gene>
<keyword evidence="5 6" id="KW-0472">Membrane</keyword>
<feature type="transmembrane region" description="Helical" evidence="6">
    <location>
        <begin position="264"/>
        <end position="282"/>
    </location>
</feature>
<evidence type="ECO:0000256" key="2">
    <source>
        <dbReference type="ARBA" id="ARBA00008017"/>
    </source>
</evidence>
<dbReference type="SUPFAM" id="SSF82861">
    <property type="entry name" value="Mechanosensitive channel protein MscS (YggB), transmembrane region"/>
    <property type="match status" value="1"/>
</dbReference>
<evidence type="ECO:0000313" key="8">
    <source>
        <dbReference type="EMBL" id="CAK9195375.1"/>
    </source>
</evidence>
<evidence type="ECO:0000256" key="5">
    <source>
        <dbReference type="ARBA" id="ARBA00023136"/>
    </source>
</evidence>
<proteinExistence type="inferred from homology"/>
<comment type="similarity">
    <text evidence="2">Belongs to the MscS (TC 1.A.23) family.</text>
</comment>
<dbReference type="PANTHER" id="PTHR30566">
    <property type="entry name" value="YNAI-RELATED MECHANOSENSITIVE ION CHANNEL"/>
    <property type="match status" value="1"/>
</dbReference>
<dbReference type="InterPro" id="IPR006685">
    <property type="entry name" value="MscS_channel_2nd"/>
</dbReference>
<comment type="subcellular location">
    <subcellularLocation>
        <location evidence="1">Membrane</location>
        <topology evidence="1">Multi-pass membrane protein</topology>
    </subcellularLocation>
</comment>
<keyword evidence="4 6" id="KW-1133">Transmembrane helix</keyword>
<dbReference type="InterPro" id="IPR010920">
    <property type="entry name" value="LSM_dom_sf"/>
</dbReference>
<keyword evidence="3 6" id="KW-0812">Transmembrane</keyword>
<reference evidence="8" key="1">
    <citation type="submission" date="2024-02" db="EMBL/GenBank/DDBJ databases">
        <authorList>
            <consortium name="ELIXIR-Norway"/>
            <consortium name="Elixir Norway"/>
        </authorList>
    </citation>
    <scope>NUCLEOTIDE SEQUENCE</scope>
</reference>
<feature type="transmembrane region" description="Helical" evidence="6">
    <location>
        <begin position="226"/>
        <end position="244"/>
    </location>
</feature>
<evidence type="ECO:0000256" key="4">
    <source>
        <dbReference type="ARBA" id="ARBA00022989"/>
    </source>
</evidence>
<organism evidence="8 9">
    <name type="scientific">Sphagnum troendelagicum</name>
    <dbReference type="NCBI Taxonomy" id="128251"/>
    <lineage>
        <taxon>Eukaryota</taxon>
        <taxon>Viridiplantae</taxon>
        <taxon>Streptophyta</taxon>
        <taxon>Embryophyta</taxon>
        <taxon>Bryophyta</taxon>
        <taxon>Sphagnophytina</taxon>
        <taxon>Sphagnopsida</taxon>
        <taxon>Sphagnales</taxon>
        <taxon>Sphagnaceae</taxon>
        <taxon>Sphagnum</taxon>
    </lineage>
</organism>
<sequence length="538" mass="59759">MAVLQRVARNCNCHKLSNYGGFFDMQTNTGMHKPKIPAFSPQCQHKYGTMVACWPVENLEARHGVIAGEMEKSKLSGARNVGFHPSNKYRISASSSSSSSSLRTLLRAMTGGSSSTWNPAAPTASDHVLNCVTCLLLKKWGELFGPIGSILEAEFDFLDWLPEKLHAHLHNSEGIAILMVRESLVLGILGFLYAEVDHFCQWLHRLYTTTSKVDSLDYEDEFQQSVFHLAIAPLHLLILVWASTRLVRVAAPFFQMQQLVGMGMVAKARKLGLVTTVTWFFLRWKDVYIQKLISHHKTDKPRILVVSKLVSLTIYFLAATILADLLNFPLGSLLAFGGVSGIAMGLAAKEVVSNFFGGAVLLITRPFVIGDRIKAGSFAGLVQDIGFLQTKILGFDGVPILVPNQAFINQVINNMSRATSKSLEAEFLLQNQNIFMVEKITERVTQYLYMNSHVDSKRTRPLCYLKDISQAGPKIAIMCNINLSAGGNYNLIKQEILLETARIIVEILGKDAPFLRNNVTNLLWELRMLLLNADGEGI</sequence>
<dbReference type="PANTHER" id="PTHR30566:SF27">
    <property type="entry name" value="MECHANOSENSITIVE ION CHANNEL PROTEIN"/>
    <property type="match status" value="1"/>
</dbReference>